<feature type="non-terminal residue" evidence="1">
    <location>
        <position position="61"/>
    </location>
</feature>
<gene>
    <name evidence="1" type="ORF">KO493_10705</name>
</gene>
<reference evidence="1" key="1">
    <citation type="submission" date="2021-05" db="EMBL/GenBank/DDBJ databases">
        <title>Draft genomes of bacteria isolated from model marine particles.</title>
        <authorList>
            <person name="Datta M.S."/>
            <person name="Schwartzman J.A."/>
            <person name="Enke T.N."/>
            <person name="Saavedra J."/>
            <person name="Cermak N."/>
            <person name="Cordero O.X."/>
        </authorList>
    </citation>
    <scope>NUCLEOTIDE SEQUENCE</scope>
    <source>
        <strain evidence="1">I2M19</strain>
    </source>
</reference>
<proteinExistence type="predicted"/>
<protein>
    <submittedName>
        <fullName evidence="1">Helix-turn-helix domain-containing protein</fullName>
    </submittedName>
</protein>
<dbReference type="EMBL" id="JAHKPD010000014">
    <property type="protein sequence ID" value="MBU2951166.1"/>
    <property type="molecule type" value="Genomic_DNA"/>
</dbReference>
<comment type="caution">
    <text evidence="1">The sequence shown here is derived from an EMBL/GenBank/DDBJ whole genome shotgun (WGS) entry which is preliminary data.</text>
</comment>
<dbReference type="Proteomes" id="UP001647509">
    <property type="component" value="Unassembled WGS sequence"/>
</dbReference>
<evidence type="ECO:0000313" key="2">
    <source>
        <dbReference type="Proteomes" id="UP001647509"/>
    </source>
</evidence>
<organism evidence="1 2">
    <name type="scientific">Pseudotamlana agarivorans</name>
    <dbReference type="NCBI Taxonomy" id="481183"/>
    <lineage>
        <taxon>Bacteria</taxon>
        <taxon>Pseudomonadati</taxon>
        <taxon>Bacteroidota</taxon>
        <taxon>Flavobacteriia</taxon>
        <taxon>Flavobacteriales</taxon>
        <taxon>Flavobacteriaceae</taxon>
        <taxon>Pseudotamlana</taxon>
    </lineage>
</organism>
<accession>A0ACC5UA58</accession>
<sequence>MANTLDPMDLKQIITLHLDGFSNRKIGSTLGISRNTVNTYMRLFKASGSTFKELLGLDNAT</sequence>
<evidence type="ECO:0000313" key="1">
    <source>
        <dbReference type="EMBL" id="MBU2951166.1"/>
    </source>
</evidence>
<keyword evidence="2" id="KW-1185">Reference proteome</keyword>
<name>A0ACC5UA58_9FLAO</name>